<proteinExistence type="predicted"/>
<reference evidence="1" key="2">
    <citation type="submission" date="2020-05" db="UniProtKB">
        <authorList>
            <consortium name="EnsemblMetazoa"/>
        </authorList>
    </citation>
    <scope>IDENTIFICATION</scope>
    <source>
        <strain evidence="1">IAEA</strain>
    </source>
</reference>
<dbReference type="EnsemblMetazoa" id="GPAI003862-RA">
    <property type="protein sequence ID" value="GPAI003862-PA"/>
    <property type="gene ID" value="GPAI003862"/>
</dbReference>
<dbReference type="EnsemblMetazoa" id="GPAI029641-RA">
    <property type="protein sequence ID" value="GPAI029641-PA"/>
    <property type="gene ID" value="GPAI029641"/>
</dbReference>
<reference evidence="2" key="1">
    <citation type="submission" date="2014-03" db="EMBL/GenBank/DDBJ databases">
        <authorList>
            <person name="Aksoy S."/>
            <person name="Warren W."/>
            <person name="Wilson R.K."/>
        </authorList>
    </citation>
    <scope>NUCLEOTIDE SEQUENCE [LARGE SCALE GENOMIC DNA]</scope>
    <source>
        <strain evidence="2">IAEA</strain>
    </source>
</reference>
<organism evidence="1 2">
    <name type="scientific">Glossina pallidipes</name>
    <name type="common">Tsetse fly</name>
    <dbReference type="NCBI Taxonomy" id="7398"/>
    <lineage>
        <taxon>Eukaryota</taxon>
        <taxon>Metazoa</taxon>
        <taxon>Ecdysozoa</taxon>
        <taxon>Arthropoda</taxon>
        <taxon>Hexapoda</taxon>
        <taxon>Insecta</taxon>
        <taxon>Pterygota</taxon>
        <taxon>Neoptera</taxon>
        <taxon>Endopterygota</taxon>
        <taxon>Diptera</taxon>
        <taxon>Brachycera</taxon>
        <taxon>Muscomorpha</taxon>
        <taxon>Hippoboscoidea</taxon>
        <taxon>Glossinidae</taxon>
        <taxon>Glossina</taxon>
    </lineage>
</organism>
<accession>A0A1A9Z4N1</accession>
<evidence type="ECO:0000313" key="1">
    <source>
        <dbReference type="EnsemblMetazoa" id="GPAI029641-PA"/>
    </source>
</evidence>
<protein>
    <submittedName>
        <fullName evidence="1">Uncharacterized protein</fullName>
    </submittedName>
</protein>
<dbReference type="Proteomes" id="UP000092445">
    <property type="component" value="Unassembled WGS sequence"/>
</dbReference>
<name>A0A1A9Z4N1_GLOPL</name>
<evidence type="ECO:0000313" key="2">
    <source>
        <dbReference type="Proteomes" id="UP000092445"/>
    </source>
</evidence>
<dbReference type="VEuPathDB" id="VectorBase:GPAI003862"/>
<sequence>MTETLRTETQRNSLEGLITSYPDMNEWKDTLFITYDANLRILKYSSEAFVSNKRKIFDAISEYCYLRWHLHQINSAHSEPLKQLPQLTPYLAFNIGILVYTNAYECSEKCSEVRNYQNNTTISLLIDWDSRRQSLTIANSSPGNKQITNICLPEKQFGVQYR</sequence>
<keyword evidence="2" id="KW-1185">Reference proteome</keyword>
<dbReference type="VEuPathDB" id="VectorBase:GPAI029641"/>
<dbReference type="AlphaFoldDB" id="A0A1A9Z4N1"/>